<accession>A0AAV3XX28</accession>
<sequence length="80" mass="9213">MEYISPGERSILRVLATVTTLLCLTSPGLGSTYRHSESYGARMRHGTRHNKHQARHPERVHGFRGTLPTISRRRLRVNYN</sequence>
<reference evidence="1 2" key="1">
    <citation type="journal article" date="2021" name="Elife">
        <title>Chloroplast acquisition without the gene transfer in kleptoplastic sea slugs, Plakobranchus ocellatus.</title>
        <authorList>
            <person name="Maeda T."/>
            <person name="Takahashi S."/>
            <person name="Yoshida T."/>
            <person name="Shimamura S."/>
            <person name="Takaki Y."/>
            <person name="Nagai Y."/>
            <person name="Toyoda A."/>
            <person name="Suzuki Y."/>
            <person name="Arimoto A."/>
            <person name="Ishii H."/>
            <person name="Satoh N."/>
            <person name="Nishiyama T."/>
            <person name="Hasebe M."/>
            <person name="Maruyama T."/>
            <person name="Minagawa J."/>
            <person name="Obokata J."/>
            <person name="Shigenobu S."/>
        </authorList>
    </citation>
    <scope>NUCLEOTIDE SEQUENCE [LARGE SCALE GENOMIC DNA]</scope>
</reference>
<name>A0AAV3XX28_9GAST</name>
<dbReference type="Proteomes" id="UP000735302">
    <property type="component" value="Unassembled WGS sequence"/>
</dbReference>
<evidence type="ECO:0000313" key="1">
    <source>
        <dbReference type="EMBL" id="GFN75403.1"/>
    </source>
</evidence>
<organism evidence="1 2">
    <name type="scientific">Plakobranchus ocellatus</name>
    <dbReference type="NCBI Taxonomy" id="259542"/>
    <lineage>
        <taxon>Eukaryota</taxon>
        <taxon>Metazoa</taxon>
        <taxon>Spiralia</taxon>
        <taxon>Lophotrochozoa</taxon>
        <taxon>Mollusca</taxon>
        <taxon>Gastropoda</taxon>
        <taxon>Heterobranchia</taxon>
        <taxon>Euthyneura</taxon>
        <taxon>Panpulmonata</taxon>
        <taxon>Sacoglossa</taxon>
        <taxon>Placobranchoidea</taxon>
        <taxon>Plakobranchidae</taxon>
        <taxon>Plakobranchus</taxon>
    </lineage>
</organism>
<dbReference type="AlphaFoldDB" id="A0AAV3XX28"/>
<comment type="caution">
    <text evidence="1">The sequence shown here is derived from an EMBL/GenBank/DDBJ whole genome shotgun (WGS) entry which is preliminary data.</text>
</comment>
<protein>
    <recommendedName>
        <fullName evidence="3">Secreted protein</fullName>
    </recommendedName>
</protein>
<proteinExistence type="predicted"/>
<evidence type="ECO:0008006" key="3">
    <source>
        <dbReference type="Google" id="ProtNLM"/>
    </source>
</evidence>
<evidence type="ECO:0000313" key="2">
    <source>
        <dbReference type="Proteomes" id="UP000735302"/>
    </source>
</evidence>
<keyword evidence="2" id="KW-1185">Reference proteome</keyword>
<dbReference type="EMBL" id="BLXT01000264">
    <property type="protein sequence ID" value="GFN75403.1"/>
    <property type="molecule type" value="Genomic_DNA"/>
</dbReference>
<gene>
    <name evidence="1" type="ORF">PoB_000190900</name>
</gene>